<dbReference type="SMART" id="SM00867">
    <property type="entry name" value="YceI"/>
    <property type="match status" value="1"/>
</dbReference>
<reference evidence="3 4" key="1">
    <citation type="submission" date="2019-03" db="EMBL/GenBank/DDBJ databases">
        <title>Genomic Encyclopedia of Archaeal and Bacterial Type Strains, Phase II (KMG-II): from individual species to whole genera.</title>
        <authorList>
            <person name="Goeker M."/>
        </authorList>
    </citation>
    <scope>NUCLEOTIDE SEQUENCE [LARGE SCALE GENOMIC DNA]</scope>
    <source>
        <strain evidence="3 4">DSM 24782</strain>
    </source>
</reference>
<dbReference type="InterPro" id="IPR007372">
    <property type="entry name" value="Lipid/polyisoprenoid-bd_YceI"/>
</dbReference>
<evidence type="ECO:0000256" key="1">
    <source>
        <dbReference type="ARBA" id="ARBA00008812"/>
    </source>
</evidence>
<evidence type="ECO:0000259" key="2">
    <source>
        <dbReference type="SMART" id="SM00867"/>
    </source>
</evidence>
<feature type="domain" description="Lipid/polyisoprenoid-binding YceI-like" evidence="2">
    <location>
        <begin position="15"/>
        <end position="183"/>
    </location>
</feature>
<comment type="similarity">
    <text evidence="1">Belongs to the UPF0312 family.</text>
</comment>
<dbReference type="SUPFAM" id="SSF101874">
    <property type="entry name" value="YceI-like"/>
    <property type="match status" value="1"/>
</dbReference>
<dbReference type="InterPro" id="IPR036761">
    <property type="entry name" value="TTHA0802/YceI-like_sf"/>
</dbReference>
<evidence type="ECO:0000313" key="4">
    <source>
        <dbReference type="Proteomes" id="UP000295344"/>
    </source>
</evidence>
<dbReference type="EMBL" id="SOAM01000003">
    <property type="protein sequence ID" value="TDS76085.1"/>
    <property type="molecule type" value="Genomic_DNA"/>
</dbReference>
<dbReference type="PANTHER" id="PTHR34406:SF1">
    <property type="entry name" value="PROTEIN YCEI"/>
    <property type="match status" value="1"/>
</dbReference>
<gene>
    <name evidence="3" type="ORF">CLV52_3201</name>
</gene>
<organism evidence="3 4">
    <name type="scientific">Amnibacterium kyonggiense</name>
    <dbReference type="NCBI Taxonomy" id="595671"/>
    <lineage>
        <taxon>Bacteria</taxon>
        <taxon>Bacillati</taxon>
        <taxon>Actinomycetota</taxon>
        <taxon>Actinomycetes</taxon>
        <taxon>Micrococcales</taxon>
        <taxon>Microbacteriaceae</taxon>
        <taxon>Amnibacterium</taxon>
    </lineage>
</organism>
<accession>A0A4R7FH19</accession>
<comment type="caution">
    <text evidence="3">The sequence shown here is derived from an EMBL/GenBank/DDBJ whole genome shotgun (WGS) entry which is preliminary data.</text>
</comment>
<dbReference type="Proteomes" id="UP000295344">
    <property type="component" value="Unassembled WGS sequence"/>
</dbReference>
<dbReference type="Gene3D" id="2.40.128.110">
    <property type="entry name" value="Lipid/polyisoprenoid-binding, YceI-like"/>
    <property type="match status" value="1"/>
</dbReference>
<dbReference type="RefSeq" id="WP_133767292.1">
    <property type="nucleotide sequence ID" value="NZ_BAAARP010000001.1"/>
</dbReference>
<keyword evidence="4" id="KW-1185">Reference proteome</keyword>
<evidence type="ECO:0000313" key="3">
    <source>
        <dbReference type="EMBL" id="TDS76085.1"/>
    </source>
</evidence>
<proteinExistence type="inferred from homology"/>
<dbReference type="AlphaFoldDB" id="A0A4R7FH19"/>
<name>A0A4R7FH19_9MICO</name>
<dbReference type="Pfam" id="PF04264">
    <property type="entry name" value="YceI"/>
    <property type="match status" value="1"/>
</dbReference>
<dbReference type="OrthoDB" id="9811006at2"/>
<protein>
    <submittedName>
        <fullName evidence="3">Polyisoprenoid-binding protein YceI</fullName>
    </submittedName>
</protein>
<sequence length="185" mass="20037">MTITAAHVDGYRAGTWKLDPTHSEIAFSVRHLAISKVKGVFEQFDVTVVAPEDPADATVEATVEIASVNTKQAQRDQHLRTSDFFAADEHPQMIFRSTALHAEEDGEFVLDGDLTLRGVTKPVSLKGEFGGIVTDGYGQTKAGVEAKTKINRHDFGVSWNAALEAGGMTLGDEVTVTFDLQFVLS</sequence>
<dbReference type="PANTHER" id="PTHR34406">
    <property type="entry name" value="PROTEIN YCEI"/>
    <property type="match status" value="1"/>
</dbReference>